<keyword evidence="4" id="KW-1185">Reference proteome</keyword>
<keyword evidence="1" id="KW-0472">Membrane</keyword>
<dbReference type="PANTHER" id="PTHR46791:SF5">
    <property type="entry name" value="CLR5 DOMAIN-CONTAINING PROTEIN-RELATED"/>
    <property type="match status" value="1"/>
</dbReference>
<name>A0A397JCW0_9GLOM</name>
<feature type="transmembrane region" description="Helical" evidence="1">
    <location>
        <begin position="18"/>
        <end position="39"/>
    </location>
</feature>
<dbReference type="InterPro" id="IPR058913">
    <property type="entry name" value="Integrase_dom_put"/>
</dbReference>
<sequence>MIVEISGIVTLTDIQMNLIVIVGLWVLLSLEISGIVTLIDVQTNEVMIVGLWSYNSGVSSLESTELSILNKNQWNRHFNRHTDEFDLTNDIQENLENKLIQLSDEELLIELLIYAKSSGGCPKLQIPQNTLVALSQEEYKWTEIAKMLNVSTQTITRRQDELNIQIKGEIYSIILNDKLDQIVQSIKEYQPNVRQVIIIGALKERGIKIKRQRLRESLRRIDPFEISARWAELISHRKYQVAGLNALWHINGNHKLINWKFVIYGAIDGYSRIITYLHCNTNNQARTVLRYFLNTIENYGIPSRVRGDHRGENVDVAEWMLINRGLDHEFYNMNIDNEIDLFCLHYVFQSRIEVALKEFICSWNNYKLQTESNFTPRQLFISGVIQNRAILNDININLNDYDIDWEGPLLELEFDQVNVNEVSNILNSQ</sequence>
<accession>A0A397JCW0</accession>
<dbReference type="STRING" id="1348612.A0A397JCW0"/>
<dbReference type="OrthoDB" id="2323107at2759"/>
<organism evidence="3 4">
    <name type="scientific">Diversispora epigaea</name>
    <dbReference type="NCBI Taxonomy" id="1348612"/>
    <lineage>
        <taxon>Eukaryota</taxon>
        <taxon>Fungi</taxon>
        <taxon>Fungi incertae sedis</taxon>
        <taxon>Mucoromycota</taxon>
        <taxon>Glomeromycotina</taxon>
        <taxon>Glomeromycetes</taxon>
        <taxon>Diversisporales</taxon>
        <taxon>Diversisporaceae</taxon>
        <taxon>Diversispora</taxon>
    </lineage>
</organism>
<dbReference type="Proteomes" id="UP000266861">
    <property type="component" value="Unassembled WGS sequence"/>
</dbReference>
<dbReference type="AlphaFoldDB" id="A0A397JCW0"/>
<reference evidence="3 4" key="1">
    <citation type="submission" date="2018-08" db="EMBL/GenBank/DDBJ databases">
        <title>Genome and evolution of the arbuscular mycorrhizal fungus Diversispora epigaea (formerly Glomus versiforme) and its bacterial endosymbionts.</title>
        <authorList>
            <person name="Sun X."/>
            <person name="Fei Z."/>
            <person name="Harrison M."/>
        </authorList>
    </citation>
    <scope>NUCLEOTIDE SEQUENCE [LARGE SCALE GENOMIC DNA]</scope>
    <source>
        <strain evidence="3 4">IT104</strain>
    </source>
</reference>
<dbReference type="Pfam" id="PF24764">
    <property type="entry name" value="rva_4"/>
    <property type="match status" value="2"/>
</dbReference>
<keyword evidence="1" id="KW-0812">Transmembrane</keyword>
<proteinExistence type="predicted"/>
<protein>
    <recommendedName>
        <fullName evidence="2">Integrase core domain-containing protein</fullName>
    </recommendedName>
</protein>
<dbReference type="PANTHER" id="PTHR46791">
    <property type="entry name" value="EXPRESSED PROTEIN"/>
    <property type="match status" value="1"/>
</dbReference>
<feature type="domain" description="Integrase core" evidence="2">
    <location>
        <begin position="332"/>
        <end position="389"/>
    </location>
</feature>
<evidence type="ECO:0000256" key="1">
    <source>
        <dbReference type="SAM" id="Phobius"/>
    </source>
</evidence>
<evidence type="ECO:0000313" key="3">
    <source>
        <dbReference type="EMBL" id="RHZ82500.1"/>
    </source>
</evidence>
<keyword evidence="1" id="KW-1133">Transmembrane helix</keyword>
<feature type="domain" description="Integrase core" evidence="2">
    <location>
        <begin position="239"/>
        <end position="329"/>
    </location>
</feature>
<comment type="caution">
    <text evidence="3">The sequence shown here is derived from an EMBL/GenBank/DDBJ whole genome shotgun (WGS) entry which is preliminary data.</text>
</comment>
<evidence type="ECO:0000259" key="2">
    <source>
        <dbReference type="Pfam" id="PF24764"/>
    </source>
</evidence>
<dbReference type="EMBL" id="PQFF01000102">
    <property type="protein sequence ID" value="RHZ82500.1"/>
    <property type="molecule type" value="Genomic_DNA"/>
</dbReference>
<evidence type="ECO:0000313" key="4">
    <source>
        <dbReference type="Proteomes" id="UP000266861"/>
    </source>
</evidence>
<gene>
    <name evidence="3" type="ORF">Glove_109g53</name>
</gene>